<keyword evidence="1" id="KW-0001">2Fe-2S</keyword>
<dbReference type="Pfam" id="PF00355">
    <property type="entry name" value="Rieske"/>
    <property type="match status" value="1"/>
</dbReference>
<keyword evidence="7" id="KW-1185">Reference proteome</keyword>
<dbReference type="CDD" id="cd03467">
    <property type="entry name" value="Rieske"/>
    <property type="match status" value="1"/>
</dbReference>
<dbReference type="Gene3D" id="2.102.10.10">
    <property type="entry name" value="Rieske [2Fe-2S] iron-sulphur domain"/>
    <property type="match status" value="1"/>
</dbReference>
<evidence type="ECO:0000256" key="4">
    <source>
        <dbReference type="ARBA" id="ARBA00023014"/>
    </source>
</evidence>
<evidence type="ECO:0000313" key="7">
    <source>
        <dbReference type="Proteomes" id="UP000325255"/>
    </source>
</evidence>
<evidence type="ECO:0000256" key="3">
    <source>
        <dbReference type="ARBA" id="ARBA00023004"/>
    </source>
</evidence>
<accession>A0A5M6IQ96</accession>
<dbReference type="RefSeq" id="WP_150042458.1">
    <property type="nucleotide sequence ID" value="NZ_OW485601.1"/>
</dbReference>
<dbReference type="EMBL" id="VWPK01000032">
    <property type="protein sequence ID" value="KAA5610452.1"/>
    <property type="molecule type" value="Genomic_DNA"/>
</dbReference>
<evidence type="ECO:0000313" key="6">
    <source>
        <dbReference type="EMBL" id="KAA5610452.1"/>
    </source>
</evidence>
<feature type="domain" description="Rieske" evidence="5">
    <location>
        <begin position="9"/>
        <end position="114"/>
    </location>
</feature>
<proteinExistence type="predicted"/>
<reference evidence="6 7" key="1">
    <citation type="submission" date="2019-09" db="EMBL/GenBank/DDBJ databases">
        <title>Genome sequence of Rhodovastum atsumiense, a diverse member of the Acetobacteraceae family of non-sulfur purple photosynthetic bacteria.</title>
        <authorList>
            <person name="Meyer T."/>
            <person name="Kyndt J."/>
        </authorList>
    </citation>
    <scope>NUCLEOTIDE SEQUENCE [LARGE SCALE GENOMIC DNA]</scope>
    <source>
        <strain evidence="6 7">DSM 21279</strain>
    </source>
</reference>
<dbReference type="PANTHER" id="PTHR40261">
    <property type="match status" value="1"/>
</dbReference>
<keyword evidence="4" id="KW-0411">Iron-sulfur</keyword>
<evidence type="ECO:0000256" key="2">
    <source>
        <dbReference type="ARBA" id="ARBA00022723"/>
    </source>
</evidence>
<dbReference type="InterPro" id="IPR036922">
    <property type="entry name" value="Rieske_2Fe-2S_sf"/>
</dbReference>
<dbReference type="PANTHER" id="PTHR40261:SF1">
    <property type="entry name" value="RIESKE DOMAIN-CONTAINING PROTEIN"/>
    <property type="match status" value="1"/>
</dbReference>
<keyword evidence="3" id="KW-0408">Iron</keyword>
<comment type="caution">
    <text evidence="6">The sequence shown here is derived from an EMBL/GenBank/DDBJ whole genome shotgun (WGS) entry which is preliminary data.</text>
</comment>
<protein>
    <submittedName>
        <fullName evidence="6">Rieske (2Fe-2S) protein</fullName>
    </submittedName>
</protein>
<dbReference type="AlphaFoldDB" id="A0A5M6IQ96"/>
<dbReference type="GO" id="GO:0046872">
    <property type="term" value="F:metal ion binding"/>
    <property type="evidence" value="ECO:0007669"/>
    <property type="project" value="UniProtKB-KW"/>
</dbReference>
<dbReference type="Proteomes" id="UP000325255">
    <property type="component" value="Unassembled WGS sequence"/>
</dbReference>
<dbReference type="OrthoDB" id="9800776at2"/>
<organism evidence="6 7">
    <name type="scientific">Rhodovastum atsumiense</name>
    <dbReference type="NCBI Taxonomy" id="504468"/>
    <lineage>
        <taxon>Bacteria</taxon>
        <taxon>Pseudomonadati</taxon>
        <taxon>Pseudomonadota</taxon>
        <taxon>Alphaproteobacteria</taxon>
        <taxon>Acetobacterales</taxon>
        <taxon>Acetobacteraceae</taxon>
        <taxon>Rhodovastum</taxon>
    </lineage>
</organism>
<name>A0A5M6IQ96_9PROT</name>
<evidence type="ECO:0000256" key="1">
    <source>
        <dbReference type="ARBA" id="ARBA00022714"/>
    </source>
</evidence>
<evidence type="ECO:0000259" key="5">
    <source>
        <dbReference type="PROSITE" id="PS51296"/>
    </source>
</evidence>
<dbReference type="SUPFAM" id="SSF50022">
    <property type="entry name" value="ISP domain"/>
    <property type="match status" value="1"/>
</dbReference>
<gene>
    <name evidence="6" type="ORF">F1189_19045</name>
</gene>
<dbReference type="GO" id="GO:0051537">
    <property type="term" value="F:2 iron, 2 sulfur cluster binding"/>
    <property type="evidence" value="ECO:0007669"/>
    <property type="project" value="UniProtKB-KW"/>
</dbReference>
<dbReference type="InterPro" id="IPR017941">
    <property type="entry name" value="Rieske_2Fe-2S"/>
</dbReference>
<sequence>MPLLPDPPWRTLCRIDEIPDGGSKGFGPAPGGFTGLFAVRRGEQVLVYVNSCPHLGTPLDWAPDRFLSVDGSRIVCATHGAEFRIEDGVCTRGPCLGATLEVVMMQIRDGSILVPPDAGL</sequence>
<dbReference type="PROSITE" id="PS51296">
    <property type="entry name" value="RIESKE"/>
    <property type="match status" value="1"/>
</dbReference>
<keyword evidence="2" id="KW-0479">Metal-binding</keyword>